<dbReference type="OrthoDB" id="6245171at2759"/>
<evidence type="ECO:0000313" key="2">
    <source>
        <dbReference type="EMBL" id="KAF5394839.1"/>
    </source>
</evidence>
<feature type="transmembrane region" description="Helical" evidence="1">
    <location>
        <begin position="47"/>
        <end position="65"/>
    </location>
</feature>
<organism evidence="2 3">
    <name type="scientific">Paragonimus heterotremus</name>
    <dbReference type="NCBI Taxonomy" id="100268"/>
    <lineage>
        <taxon>Eukaryota</taxon>
        <taxon>Metazoa</taxon>
        <taxon>Spiralia</taxon>
        <taxon>Lophotrochozoa</taxon>
        <taxon>Platyhelminthes</taxon>
        <taxon>Trematoda</taxon>
        <taxon>Digenea</taxon>
        <taxon>Plagiorchiida</taxon>
        <taxon>Troglotremata</taxon>
        <taxon>Troglotrematidae</taxon>
        <taxon>Paragonimus</taxon>
    </lineage>
</organism>
<sequence>MVAQSCCLSTDIKRHWLDHRSLLNILPTVPYLNIACLHYTMMNALSTFSRMSLFFVLIIFITTSPTHGGPVKPERGYYGIGAQLRNPYSQFDDYDELAETDPDLHLLMHPLKRSRYFTQRLGK</sequence>
<keyword evidence="3" id="KW-1185">Reference proteome</keyword>
<dbReference type="Proteomes" id="UP000748531">
    <property type="component" value="Unassembled WGS sequence"/>
</dbReference>
<evidence type="ECO:0000313" key="3">
    <source>
        <dbReference type="Proteomes" id="UP000748531"/>
    </source>
</evidence>
<name>A0A8J4WCV7_9TREM</name>
<keyword evidence="1" id="KW-0812">Transmembrane</keyword>
<keyword evidence="1" id="KW-0472">Membrane</keyword>
<proteinExistence type="predicted"/>
<gene>
    <name evidence="2" type="ORF">PHET_09969</name>
</gene>
<reference evidence="2" key="1">
    <citation type="submission" date="2019-05" db="EMBL/GenBank/DDBJ databases">
        <title>Annotation for the trematode Paragonimus heterotremus.</title>
        <authorList>
            <person name="Choi Y.-J."/>
        </authorList>
    </citation>
    <scope>NUCLEOTIDE SEQUENCE</scope>
    <source>
        <strain evidence="2">LC</strain>
    </source>
</reference>
<keyword evidence="1" id="KW-1133">Transmembrane helix</keyword>
<dbReference type="AlphaFoldDB" id="A0A8J4WCV7"/>
<accession>A0A8J4WCV7</accession>
<comment type="caution">
    <text evidence="2">The sequence shown here is derived from an EMBL/GenBank/DDBJ whole genome shotgun (WGS) entry which is preliminary data.</text>
</comment>
<protein>
    <submittedName>
        <fullName evidence="2">Uncharacterized protein</fullName>
    </submittedName>
</protein>
<evidence type="ECO:0000256" key="1">
    <source>
        <dbReference type="SAM" id="Phobius"/>
    </source>
</evidence>
<dbReference type="EMBL" id="LUCH01017627">
    <property type="protein sequence ID" value="KAF5394839.1"/>
    <property type="molecule type" value="Genomic_DNA"/>
</dbReference>
<feature type="transmembrane region" description="Helical" evidence="1">
    <location>
        <begin position="21"/>
        <end position="41"/>
    </location>
</feature>